<feature type="non-terminal residue" evidence="3">
    <location>
        <position position="264"/>
    </location>
</feature>
<dbReference type="PANTHER" id="PTHR42760">
    <property type="entry name" value="SHORT-CHAIN DEHYDROGENASES/REDUCTASES FAMILY MEMBER"/>
    <property type="match status" value="1"/>
</dbReference>
<dbReference type="Pfam" id="PF13561">
    <property type="entry name" value="adh_short_C2"/>
    <property type="match status" value="1"/>
</dbReference>
<dbReference type="PROSITE" id="PS00061">
    <property type="entry name" value="ADH_SHORT"/>
    <property type="match status" value="1"/>
</dbReference>
<name>A0A382YGR1_9ZZZZ</name>
<evidence type="ECO:0008006" key="4">
    <source>
        <dbReference type="Google" id="ProtNLM"/>
    </source>
</evidence>
<dbReference type="InterPro" id="IPR002347">
    <property type="entry name" value="SDR_fam"/>
</dbReference>
<dbReference type="SUPFAM" id="SSF51735">
    <property type="entry name" value="NAD(P)-binding Rossmann-fold domains"/>
    <property type="match status" value="1"/>
</dbReference>
<proteinExistence type="inferred from homology"/>
<dbReference type="FunFam" id="3.40.50.720:FF:000084">
    <property type="entry name" value="Short-chain dehydrogenase reductase"/>
    <property type="match status" value="1"/>
</dbReference>
<reference evidence="3" key="1">
    <citation type="submission" date="2018-05" db="EMBL/GenBank/DDBJ databases">
        <authorList>
            <person name="Lanie J.A."/>
            <person name="Ng W.-L."/>
            <person name="Kazmierczak K.M."/>
            <person name="Andrzejewski T.M."/>
            <person name="Davidsen T.M."/>
            <person name="Wayne K.J."/>
            <person name="Tettelin H."/>
            <person name="Glass J.I."/>
            <person name="Rusch D."/>
            <person name="Podicherti R."/>
            <person name="Tsui H.-C.T."/>
            <person name="Winkler M.E."/>
        </authorList>
    </citation>
    <scope>NUCLEOTIDE SEQUENCE</scope>
</reference>
<sequence length="264" mass="28258">TLPRMNQVALITGASRGIGRGIALELAAAGFDLVINFAANQEAADETAKLCTERAAAADHTIRAKVCQADVGQAAHRERLIGFTRESLGRLDLLVNNAGITSIGRADLLDATEKNWDALMAINLKGPFFLSQLAARWMVEQFEADASRKAKIINISSVSAHAVSSNRGDYCVAKAGLGMVTRLFAARLADHGINVYEVCPGVIASDMTAPVREKYDKLIADGMAPIRRWGEPGDVGKAVVALAHDYFPFTTGEVFNVDGGFNVR</sequence>
<dbReference type="PANTHER" id="PTHR42760:SF133">
    <property type="entry name" value="3-OXOACYL-[ACYL-CARRIER-PROTEIN] REDUCTASE"/>
    <property type="match status" value="1"/>
</dbReference>
<evidence type="ECO:0000256" key="2">
    <source>
        <dbReference type="ARBA" id="ARBA00023002"/>
    </source>
</evidence>
<dbReference type="PRINTS" id="PR00080">
    <property type="entry name" value="SDRFAMILY"/>
</dbReference>
<dbReference type="GO" id="GO:0048038">
    <property type="term" value="F:quinone binding"/>
    <property type="evidence" value="ECO:0007669"/>
    <property type="project" value="TreeGrafter"/>
</dbReference>
<keyword evidence="2" id="KW-0560">Oxidoreductase</keyword>
<organism evidence="3">
    <name type="scientific">marine metagenome</name>
    <dbReference type="NCBI Taxonomy" id="408172"/>
    <lineage>
        <taxon>unclassified sequences</taxon>
        <taxon>metagenomes</taxon>
        <taxon>ecological metagenomes</taxon>
    </lineage>
</organism>
<comment type="similarity">
    <text evidence="1">Belongs to the short-chain dehydrogenases/reductases (SDR) family.</text>
</comment>
<protein>
    <recommendedName>
        <fullName evidence="4">3-ketoacyl-ACP reductase</fullName>
    </recommendedName>
</protein>
<dbReference type="PRINTS" id="PR00081">
    <property type="entry name" value="GDHRDH"/>
</dbReference>
<dbReference type="AlphaFoldDB" id="A0A382YGR1"/>
<evidence type="ECO:0000256" key="1">
    <source>
        <dbReference type="ARBA" id="ARBA00006484"/>
    </source>
</evidence>
<gene>
    <name evidence="3" type="ORF">METZ01_LOCUS435033</name>
</gene>
<dbReference type="NCBIfam" id="NF009386">
    <property type="entry name" value="PRK12745.1"/>
    <property type="match status" value="1"/>
</dbReference>
<dbReference type="GO" id="GO:0016616">
    <property type="term" value="F:oxidoreductase activity, acting on the CH-OH group of donors, NAD or NADP as acceptor"/>
    <property type="evidence" value="ECO:0007669"/>
    <property type="project" value="TreeGrafter"/>
</dbReference>
<feature type="non-terminal residue" evidence="3">
    <location>
        <position position="1"/>
    </location>
</feature>
<dbReference type="GO" id="GO:0006633">
    <property type="term" value="P:fatty acid biosynthetic process"/>
    <property type="evidence" value="ECO:0007669"/>
    <property type="project" value="TreeGrafter"/>
</dbReference>
<evidence type="ECO:0000313" key="3">
    <source>
        <dbReference type="EMBL" id="SVD82179.1"/>
    </source>
</evidence>
<dbReference type="EMBL" id="UINC01175518">
    <property type="protein sequence ID" value="SVD82179.1"/>
    <property type="molecule type" value="Genomic_DNA"/>
</dbReference>
<dbReference type="Gene3D" id="3.40.50.720">
    <property type="entry name" value="NAD(P)-binding Rossmann-like Domain"/>
    <property type="match status" value="1"/>
</dbReference>
<dbReference type="InterPro" id="IPR020904">
    <property type="entry name" value="Sc_DH/Rdtase_CS"/>
</dbReference>
<dbReference type="InterPro" id="IPR036291">
    <property type="entry name" value="NAD(P)-bd_dom_sf"/>
</dbReference>
<accession>A0A382YGR1</accession>